<sequence length="141" mass="16383">MSNIKSIVHELLKKYNTNSPYQLCELLDIEVFKCELGTIKGYYHHAYRIKQIYLNSNLSRREEKLVLAHELGHAIMHPNSNTPFFKANTFTSIDKLEKQANTFAMHCLISDNDLYECSNYTVSQLSILFGYDEELISLRLS</sequence>
<organism evidence="2 3">
    <name type="scientific">Anaerosporobacter mobilis DSM 15930</name>
    <dbReference type="NCBI Taxonomy" id="1120996"/>
    <lineage>
        <taxon>Bacteria</taxon>
        <taxon>Bacillati</taxon>
        <taxon>Bacillota</taxon>
        <taxon>Clostridia</taxon>
        <taxon>Lachnospirales</taxon>
        <taxon>Lachnospiraceae</taxon>
        <taxon>Anaerosporobacter</taxon>
    </lineage>
</organism>
<dbReference type="SUPFAM" id="SSF55486">
    <property type="entry name" value="Metalloproteases ('zincins'), catalytic domain"/>
    <property type="match status" value="1"/>
</dbReference>
<protein>
    <recommendedName>
        <fullName evidence="1">IrrE N-terminal-like domain-containing protein</fullName>
    </recommendedName>
</protein>
<keyword evidence="3" id="KW-1185">Reference proteome</keyword>
<dbReference type="Proteomes" id="UP000184038">
    <property type="component" value="Unassembled WGS sequence"/>
</dbReference>
<evidence type="ECO:0000259" key="1">
    <source>
        <dbReference type="Pfam" id="PF06114"/>
    </source>
</evidence>
<evidence type="ECO:0000313" key="2">
    <source>
        <dbReference type="EMBL" id="SHN03390.1"/>
    </source>
</evidence>
<dbReference type="AlphaFoldDB" id="A0A1M7NI02"/>
<name>A0A1M7NI02_9FIRM</name>
<dbReference type="STRING" id="1120996.SAMN02746066_04513"/>
<dbReference type="Gene3D" id="1.10.10.2910">
    <property type="match status" value="1"/>
</dbReference>
<dbReference type="InterPro" id="IPR010359">
    <property type="entry name" value="IrrE_HExxH"/>
</dbReference>
<reference evidence="2 3" key="1">
    <citation type="submission" date="2016-11" db="EMBL/GenBank/DDBJ databases">
        <authorList>
            <person name="Jaros S."/>
            <person name="Januszkiewicz K."/>
            <person name="Wedrychowicz H."/>
        </authorList>
    </citation>
    <scope>NUCLEOTIDE SEQUENCE [LARGE SCALE GENOMIC DNA]</scope>
    <source>
        <strain evidence="2 3">DSM 15930</strain>
    </source>
</reference>
<evidence type="ECO:0000313" key="3">
    <source>
        <dbReference type="Proteomes" id="UP000184038"/>
    </source>
</evidence>
<dbReference type="Pfam" id="PF06114">
    <property type="entry name" value="Peptidase_M78"/>
    <property type="match status" value="1"/>
</dbReference>
<dbReference type="EMBL" id="FRCP01000029">
    <property type="protein sequence ID" value="SHN03390.1"/>
    <property type="molecule type" value="Genomic_DNA"/>
</dbReference>
<dbReference type="RefSeq" id="WP_170865568.1">
    <property type="nucleotide sequence ID" value="NZ_FRCP01000029.1"/>
</dbReference>
<gene>
    <name evidence="2" type="ORF">SAMN02746066_04513</name>
</gene>
<accession>A0A1M7NI02</accession>
<proteinExistence type="predicted"/>
<feature type="domain" description="IrrE N-terminal-like" evidence="1">
    <location>
        <begin position="24"/>
        <end position="140"/>
    </location>
</feature>